<name>A0A1A8XLE7_9PROT</name>
<evidence type="ECO:0000313" key="3">
    <source>
        <dbReference type="Proteomes" id="UP000199169"/>
    </source>
</evidence>
<accession>A0A1A8XLE7</accession>
<dbReference type="STRING" id="1860102.ACCAA_290012"/>
<feature type="compositionally biased region" description="Low complexity" evidence="1">
    <location>
        <begin position="44"/>
        <end position="55"/>
    </location>
</feature>
<organism evidence="2 3">
    <name type="scientific">Candidatus Accumulibacter aalborgensis</name>
    <dbReference type="NCBI Taxonomy" id="1860102"/>
    <lineage>
        <taxon>Bacteria</taxon>
        <taxon>Pseudomonadati</taxon>
        <taxon>Pseudomonadota</taxon>
        <taxon>Betaproteobacteria</taxon>
        <taxon>Candidatus Accumulibacter</taxon>
    </lineage>
</organism>
<keyword evidence="3" id="KW-1185">Reference proteome</keyword>
<evidence type="ECO:0000313" key="2">
    <source>
        <dbReference type="EMBL" id="SBT05994.1"/>
    </source>
</evidence>
<dbReference type="EMBL" id="FLQX01000104">
    <property type="protein sequence ID" value="SBT05994.1"/>
    <property type="molecule type" value="Genomic_DNA"/>
</dbReference>
<sequence>MQIGVAYSEPGQQVWVNIEVPDESSVRVSSGSFRISTSRRRRSAFSGAWSSSMPR</sequence>
<protein>
    <submittedName>
        <fullName evidence="2">Uncharacterized protein</fullName>
    </submittedName>
</protein>
<feature type="region of interest" description="Disordered" evidence="1">
    <location>
        <begin position="34"/>
        <end position="55"/>
    </location>
</feature>
<proteinExistence type="predicted"/>
<evidence type="ECO:0000256" key="1">
    <source>
        <dbReference type="SAM" id="MobiDB-lite"/>
    </source>
</evidence>
<dbReference type="Proteomes" id="UP000199169">
    <property type="component" value="Unassembled WGS sequence"/>
</dbReference>
<reference evidence="2 3" key="1">
    <citation type="submission" date="2016-06" db="EMBL/GenBank/DDBJ databases">
        <authorList>
            <person name="Kjaerup R.B."/>
            <person name="Dalgaard T.S."/>
            <person name="Juul-Madsen H.R."/>
        </authorList>
    </citation>
    <scope>NUCLEOTIDE SEQUENCE [LARGE SCALE GENOMIC DNA]</scope>
    <source>
        <strain evidence="2">3</strain>
    </source>
</reference>
<dbReference type="AlphaFoldDB" id="A0A1A8XLE7"/>
<gene>
    <name evidence="2" type="ORF">ACCAA_290012</name>
</gene>